<dbReference type="PANTHER" id="PTHR42790">
    <property type="entry name" value="AMINOTRANSFERASE"/>
    <property type="match status" value="1"/>
</dbReference>
<dbReference type="Pfam" id="PF00155">
    <property type="entry name" value="Aminotran_1_2"/>
    <property type="match status" value="1"/>
</dbReference>
<dbReference type="PANTHER" id="PTHR42790:SF19">
    <property type="entry name" value="KYNURENINE_ALPHA-AMINOADIPATE AMINOTRANSFERASE, MITOCHONDRIAL"/>
    <property type="match status" value="1"/>
</dbReference>
<dbReference type="SUPFAM" id="SSF53383">
    <property type="entry name" value="PLP-dependent transferases"/>
    <property type="match status" value="1"/>
</dbReference>
<evidence type="ECO:0000259" key="6">
    <source>
        <dbReference type="Pfam" id="PF00155"/>
    </source>
</evidence>
<dbReference type="Proteomes" id="UP001081283">
    <property type="component" value="Unassembled WGS sequence"/>
</dbReference>
<dbReference type="InterPro" id="IPR015422">
    <property type="entry name" value="PyrdxlP-dep_Trfase_small"/>
</dbReference>
<feature type="region of interest" description="Disordered" evidence="5">
    <location>
        <begin position="1"/>
        <end position="26"/>
    </location>
</feature>
<keyword evidence="3" id="KW-0808">Transferase</keyword>
<dbReference type="Gene3D" id="3.90.1150.10">
    <property type="entry name" value="Aspartate Aminotransferase, domain 1"/>
    <property type="match status" value="1"/>
</dbReference>
<keyword evidence="8" id="KW-1185">Reference proteome</keyword>
<evidence type="ECO:0000256" key="1">
    <source>
        <dbReference type="ARBA" id="ARBA00001933"/>
    </source>
</evidence>
<dbReference type="InterPro" id="IPR015421">
    <property type="entry name" value="PyrdxlP-dep_Trfase_major"/>
</dbReference>
<name>A0ABT3YC48_9HYPH</name>
<dbReference type="InterPro" id="IPR004839">
    <property type="entry name" value="Aminotransferase_I/II_large"/>
</dbReference>
<dbReference type="InterPro" id="IPR015424">
    <property type="entry name" value="PyrdxlP-dep_Trfase"/>
</dbReference>
<proteinExistence type="predicted"/>
<dbReference type="RefSeq" id="WP_267611412.1">
    <property type="nucleotide sequence ID" value="NZ_JAOVZQ010000001.1"/>
</dbReference>
<dbReference type="CDD" id="cd00609">
    <property type="entry name" value="AAT_like"/>
    <property type="match status" value="1"/>
</dbReference>
<feature type="domain" description="Aminotransferase class I/classII large" evidence="6">
    <location>
        <begin position="44"/>
        <end position="373"/>
    </location>
</feature>
<comment type="caution">
    <text evidence="7">The sequence shown here is derived from an EMBL/GenBank/DDBJ whole genome shotgun (WGS) entry which is preliminary data.</text>
</comment>
<dbReference type="Gene3D" id="3.40.640.10">
    <property type="entry name" value="Type I PLP-dependent aspartate aminotransferase-like (Major domain)"/>
    <property type="match status" value="1"/>
</dbReference>
<evidence type="ECO:0000313" key="8">
    <source>
        <dbReference type="Proteomes" id="UP001081283"/>
    </source>
</evidence>
<evidence type="ECO:0000256" key="5">
    <source>
        <dbReference type="SAM" id="MobiDB-lite"/>
    </source>
</evidence>
<keyword evidence="2 7" id="KW-0032">Aminotransferase</keyword>
<keyword evidence="4" id="KW-0663">Pyridoxal phosphate</keyword>
<dbReference type="EMBL" id="JAOVZQ010000001">
    <property type="protein sequence ID" value="MCY0093457.1"/>
    <property type="molecule type" value="Genomic_DNA"/>
</dbReference>
<protein>
    <submittedName>
        <fullName evidence="7">PLP-dependent aminotransferase family protein</fullName>
    </submittedName>
</protein>
<dbReference type="InterPro" id="IPR050859">
    <property type="entry name" value="Class-I_PLP-dep_aminotransf"/>
</dbReference>
<evidence type="ECO:0000256" key="2">
    <source>
        <dbReference type="ARBA" id="ARBA00022576"/>
    </source>
</evidence>
<dbReference type="GO" id="GO:0008483">
    <property type="term" value="F:transaminase activity"/>
    <property type="evidence" value="ECO:0007669"/>
    <property type="project" value="UniProtKB-KW"/>
</dbReference>
<evidence type="ECO:0000313" key="7">
    <source>
        <dbReference type="EMBL" id="MCY0093457.1"/>
    </source>
</evidence>
<evidence type="ECO:0000256" key="4">
    <source>
        <dbReference type="ARBA" id="ARBA00022898"/>
    </source>
</evidence>
<evidence type="ECO:0000256" key="3">
    <source>
        <dbReference type="ARBA" id="ARBA00022679"/>
    </source>
</evidence>
<accession>A0ABT3YC48</accession>
<reference evidence="7" key="1">
    <citation type="submission" date="2022-10" db="EMBL/GenBank/DDBJ databases">
        <title>Hoeflea sp. J2-29, isolated from marine algae.</title>
        <authorList>
            <person name="Kristyanto S."/>
            <person name="Kim J.M."/>
            <person name="Jeon C.O."/>
        </authorList>
    </citation>
    <scope>NUCLEOTIDE SEQUENCE</scope>
    <source>
        <strain evidence="7">J2-29</strain>
    </source>
</reference>
<sequence>MQYSQIARRTRPSGIRAAQTERPDMISFSKGHPDPSLFQVPRLQGILDALLSGNGAAEASLQYSTGAGIEPLRREICRIMQERGVGCGPENILITNGSQQGLFMSAMAFADPGQHVMARQPVYTGALQVFQTLGLSVVEPDAADASPALLYEIPNFHNPTGACLDLAARTALVDQVHRAGAILIEDDPYGLLRYEGEDLPGLLAIDAGRDSIETARTLYLGSLSKTVAPGLRIGWVVGPAAIISHLTDLKYVQDIQSGTLVQQLAAGFLKDDFNGATEAARSVYRDRRDALLAALDTRFGARGGWIRPEGGFFIWVELDGGIDAAALLRRAMEKGVNFVPGSAFGTGGRFASHIRLGFSHSDPADFDRGIARLAEAHDDLIVG</sequence>
<comment type="cofactor">
    <cofactor evidence="1">
        <name>pyridoxal 5'-phosphate</name>
        <dbReference type="ChEBI" id="CHEBI:597326"/>
    </cofactor>
</comment>
<organism evidence="7 8">
    <name type="scientific">Hoeflea ulvae</name>
    <dbReference type="NCBI Taxonomy" id="2983764"/>
    <lineage>
        <taxon>Bacteria</taxon>
        <taxon>Pseudomonadati</taxon>
        <taxon>Pseudomonadota</taxon>
        <taxon>Alphaproteobacteria</taxon>
        <taxon>Hyphomicrobiales</taxon>
        <taxon>Rhizobiaceae</taxon>
        <taxon>Hoeflea</taxon>
    </lineage>
</organism>
<gene>
    <name evidence="7" type="ORF">OEG82_05400</name>
</gene>